<dbReference type="Proteomes" id="UP001055108">
    <property type="component" value="Unassembled WGS sequence"/>
</dbReference>
<name>A0AA37HM03_9HYPH</name>
<organism evidence="1 2">
    <name type="scientific">Methylobacterium gregans</name>
    <dbReference type="NCBI Taxonomy" id="374424"/>
    <lineage>
        <taxon>Bacteria</taxon>
        <taxon>Pseudomonadati</taxon>
        <taxon>Pseudomonadota</taxon>
        <taxon>Alphaproteobacteria</taxon>
        <taxon>Hyphomicrobiales</taxon>
        <taxon>Methylobacteriaceae</taxon>
        <taxon>Methylobacterium</taxon>
    </lineage>
</organism>
<protein>
    <submittedName>
        <fullName evidence="1">Uncharacterized protein</fullName>
    </submittedName>
</protein>
<reference evidence="1" key="1">
    <citation type="journal article" date="2016" name="Front. Microbiol.">
        <title>Genome Sequence of the Piezophilic, Mesophilic Sulfate-Reducing Bacterium Desulfovibrio indicus J2T.</title>
        <authorList>
            <person name="Cao J."/>
            <person name="Maignien L."/>
            <person name="Shao Z."/>
            <person name="Alain K."/>
            <person name="Jebbar M."/>
        </authorList>
    </citation>
    <scope>NUCLEOTIDE SEQUENCE</scope>
    <source>
        <strain evidence="1">NBRC 103626</strain>
    </source>
</reference>
<dbReference type="AlphaFoldDB" id="A0AA37HM03"/>
<comment type="caution">
    <text evidence="1">The sequence shown here is derived from an EMBL/GenBank/DDBJ whole genome shotgun (WGS) entry which is preliminary data.</text>
</comment>
<proteinExistence type="predicted"/>
<accession>A0AA37HM03</accession>
<sequence>MALAVSATARRPWREVWAVAWAVAMTSPARFEICAPECVISSTVAAVS</sequence>
<evidence type="ECO:0000313" key="2">
    <source>
        <dbReference type="Proteomes" id="UP001055108"/>
    </source>
</evidence>
<dbReference type="EMBL" id="BPQM01000025">
    <property type="protein sequence ID" value="GJD77876.1"/>
    <property type="molecule type" value="Genomic_DNA"/>
</dbReference>
<keyword evidence="2" id="KW-1185">Reference proteome</keyword>
<reference evidence="1" key="2">
    <citation type="submission" date="2021-08" db="EMBL/GenBank/DDBJ databases">
        <authorList>
            <person name="Tani A."/>
            <person name="Ola A."/>
            <person name="Ogura Y."/>
            <person name="Katsura K."/>
            <person name="Hayashi T."/>
        </authorList>
    </citation>
    <scope>NUCLEOTIDE SEQUENCE</scope>
    <source>
        <strain evidence="1">NBRC 103626</strain>
    </source>
</reference>
<evidence type="ECO:0000313" key="1">
    <source>
        <dbReference type="EMBL" id="GJD77876.1"/>
    </source>
</evidence>
<gene>
    <name evidence="1" type="ORF">NBEOAGPD_1087</name>
</gene>